<evidence type="ECO:0000313" key="1">
    <source>
        <dbReference type="EMBL" id="CAG8743594.1"/>
    </source>
</evidence>
<dbReference type="AlphaFoldDB" id="A0A9N9NM71"/>
<comment type="caution">
    <text evidence="1">The sequence shown here is derived from an EMBL/GenBank/DDBJ whole genome shotgun (WGS) entry which is preliminary data.</text>
</comment>
<dbReference type="Proteomes" id="UP000789570">
    <property type="component" value="Unassembled WGS sequence"/>
</dbReference>
<gene>
    <name evidence="1" type="ORF">FCALED_LOCUS15798</name>
</gene>
<name>A0A9N9NM71_9GLOM</name>
<proteinExistence type="predicted"/>
<feature type="non-terminal residue" evidence="1">
    <location>
        <position position="58"/>
    </location>
</feature>
<organism evidence="1 2">
    <name type="scientific">Funneliformis caledonium</name>
    <dbReference type="NCBI Taxonomy" id="1117310"/>
    <lineage>
        <taxon>Eukaryota</taxon>
        <taxon>Fungi</taxon>
        <taxon>Fungi incertae sedis</taxon>
        <taxon>Mucoromycota</taxon>
        <taxon>Glomeromycotina</taxon>
        <taxon>Glomeromycetes</taxon>
        <taxon>Glomerales</taxon>
        <taxon>Glomeraceae</taxon>
        <taxon>Funneliformis</taxon>
    </lineage>
</organism>
<reference evidence="1" key="1">
    <citation type="submission" date="2021-06" db="EMBL/GenBank/DDBJ databases">
        <authorList>
            <person name="Kallberg Y."/>
            <person name="Tangrot J."/>
            <person name="Rosling A."/>
        </authorList>
    </citation>
    <scope>NUCLEOTIDE SEQUENCE</scope>
    <source>
        <strain evidence="1">UK204</strain>
    </source>
</reference>
<dbReference type="OrthoDB" id="2379098at2759"/>
<keyword evidence="2" id="KW-1185">Reference proteome</keyword>
<evidence type="ECO:0000313" key="2">
    <source>
        <dbReference type="Proteomes" id="UP000789570"/>
    </source>
</evidence>
<sequence>MRDRLLKVNFGLKWRLDAKLEIEKCGPYKMDESMQEGFQDILSDEEEASMFMQPSEDM</sequence>
<dbReference type="EMBL" id="CAJVPQ010015755">
    <property type="protein sequence ID" value="CAG8743594.1"/>
    <property type="molecule type" value="Genomic_DNA"/>
</dbReference>
<protein>
    <submittedName>
        <fullName evidence="1">5612_t:CDS:1</fullName>
    </submittedName>
</protein>
<accession>A0A9N9NM71</accession>